<keyword evidence="10" id="KW-1133">Transmembrane helix</keyword>
<dbReference type="GO" id="GO:0000166">
    <property type="term" value="F:nucleotide binding"/>
    <property type="evidence" value="ECO:0007669"/>
    <property type="project" value="UniProtKB-KW"/>
</dbReference>
<evidence type="ECO:0000256" key="7">
    <source>
        <dbReference type="ARBA" id="ARBA00022692"/>
    </source>
</evidence>
<dbReference type="InterPro" id="IPR003378">
    <property type="entry name" value="Fringe-like_glycosylTrfase"/>
</dbReference>
<keyword evidence="11" id="KW-0472">Membrane</keyword>
<evidence type="ECO:0000259" key="12">
    <source>
        <dbReference type="Pfam" id="PF02434"/>
    </source>
</evidence>
<dbReference type="Proteomes" id="UP001176517">
    <property type="component" value="Unassembled WGS sequence"/>
</dbReference>
<evidence type="ECO:0000256" key="11">
    <source>
        <dbReference type="ARBA" id="ARBA00023136"/>
    </source>
</evidence>
<name>A0AAN6JQW9_9BASI</name>
<gene>
    <name evidence="13" type="ORF">OC846_004696</name>
</gene>
<evidence type="ECO:0000256" key="1">
    <source>
        <dbReference type="ARBA" id="ARBA00004606"/>
    </source>
</evidence>
<dbReference type="Gene3D" id="3.90.550.50">
    <property type="match status" value="1"/>
</dbReference>
<dbReference type="GO" id="GO:0016263">
    <property type="term" value="F:glycoprotein-N-acetylgalactosamine 3-beta-galactosyltransferase activity"/>
    <property type="evidence" value="ECO:0007669"/>
    <property type="project" value="UniProtKB-EC"/>
</dbReference>
<proteinExistence type="inferred from homology"/>
<evidence type="ECO:0000256" key="3">
    <source>
        <dbReference type="ARBA" id="ARBA00006462"/>
    </source>
</evidence>
<keyword evidence="6" id="KW-0808">Transferase</keyword>
<dbReference type="PANTHER" id="PTHR23033:SF47">
    <property type="entry name" value="APPLE DOMAIN-CONTAINING PROTEIN-RELATED"/>
    <property type="match status" value="1"/>
</dbReference>
<evidence type="ECO:0000313" key="13">
    <source>
        <dbReference type="EMBL" id="KAK0547873.1"/>
    </source>
</evidence>
<dbReference type="InterPro" id="IPR026050">
    <property type="entry name" value="C1GALT1/C1GALT1_chp1"/>
</dbReference>
<comment type="pathway">
    <text evidence="2">Protein modification; protein glycosylation.</text>
</comment>
<sequence length="507" mass="56603">MLLVGGRLYRDYRPSTAAAAAAAGAGRNAATIRPINHEAVLMYKTGYSIVYDRMPVHLLEDRPDIPNRLVYSDVAMQLGPHSIIDAVRNVSHIGSPLPEFGEYRRLNQAYADGSPIEPTTSGWELDRYKFAPMSTHAWKTFPQAKWYIGADGDTFIFFSTLLRWLERYFPEPESYGWYLGYDEVGSPDPDRPRYFAHGGAGFVMSQGLMRQIHAGDPDGAKFINDPRFVDIRCGDCALGDYIADLPGRKGHTDAGIDIFHHDGLDKVIFRPRLWHTYVVSLHHNSASQLDRLRQWEKDFLPTLPEWDGVRQCDVLFGMAPAFLREAMQNYLTALRALELSKNGTTSASATASSSSPAATQLPPKTVVKADWRAEDVDPWECNETCLKQHGTDADGELRCDRACDDRPSCYGWRYVYGTCILANNGFRIGAAVDARFEMRTAWRLDRIAALEGRMPCADGAMRAFADERGMGLEYGQADLQNTGKDEGWTLPARIDGQNGVVLATLAR</sequence>
<comment type="caution">
    <text evidence="13">The sequence shown here is derived from an EMBL/GenBank/DDBJ whole genome shotgun (WGS) entry which is preliminary data.</text>
</comment>
<evidence type="ECO:0000256" key="5">
    <source>
        <dbReference type="ARBA" id="ARBA00022676"/>
    </source>
</evidence>
<keyword evidence="9" id="KW-0735">Signal-anchor</keyword>
<feature type="domain" description="Fringe-like glycosyltransferase" evidence="12">
    <location>
        <begin position="143"/>
        <end position="244"/>
    </location>
</feature>
<dbReference type="EC" id="2.4.1.122" evidence="4"/>
<evidence type="ECO:0000256" key="4">
    <source>
        <dbReference type="ARBA" id="ARBA00012557"/>
    </source>
</evidence>
<accession>A0AAN6JQW9</accession>
<dbReference type="EMBL" id="JAPDMZ010000150">
    <property type="protein sequence ID" value="KAK0547873.1"/>
    <property type="molecule type" value="Genomic_DNA"/>
</dbReference>
<dbReference type="GO" id="GO:0016020">
    <property type="term" value="C:membrane"/>
    <property type="evidence" value="ECO:0007669"/>
    <property type="project" value="UniProtKB-SubCell"/>
</dbReference>
<comment type="similarity">
    <text evidence="3">Belongs to the glycosyltransferase 31 family. Beta3-Gal-T subfamily.</text>
</comment>
<dbReference type="Pfam" id="PF02434">
    <property type="entry name" value="Fringe"/>
    <property type="match status" value="1"/>
</dbReference>
<evidence type="ECO:0000256" key="8">
    <source>
        <dbReference type="ARBA" id="ARBA00022741"/>
    </source>
</evidence>
<comment type="subcellular location">
    <subcellularLocation>
        <location evidence="1">Membrane</location>
        <topology evidence="1">Single-pass type II membrane protein</topology>
    </subcellularLocation>
</comment>
<protein>
    <recommendedName>
        <fullName evidence="4">N-acetylgalactosaminide beta-1,3-galactosyltransferase</fullName>
        <ecNumber evidence="4">2.4.1.122</ecNumber>
    </recommendedName>
</protein>
<keyword evidence="8" id="KW-0547">Nucleotide-binding</keyword>
<evidence type="ECO:0000256" key="6">
    <source>
        <dbReference type="ARBA" id="ARBA00022679"/>
    </source>
</evidence>
<evidence type="ECO:0000256" key="9">
    <source>
        <dbReference type="ARBA" id="ARBA00022968"/>
    </source>
</evidence>
<evidence type="ECO:0000313" key="14">
    <source>
        <dbReference type="Proteomes" id="UP001176517"/>
    </source>
</evidence>
<evidence type="ECO:0000256" key="10">
    <source>
        <dbReference type="ARBA" id="ARBA00022989"/>
    </source>
</evidence>
<keyword evidence="5" id="KW-0328">Glycosyltransferase</keyword>
<dbReference type="PANTHER" id="PTHR23033">
    <property type="entry name" value="BETA1,3-GALACTOSYLTRANSFERASE"/>
    <property type="match status" value="1"/>
</dbReference>
<reference evidence="13" key="1">
    <citation type="journal article" date="2023" name="PhytoFront">
        <title>Draft Genome Resources of Seven Strains of Tilletia horrida, Causal Agent of Kernel Smut of Rice.</title>
        <authorList>
            <person name="Khanal S."/>
            <person name="Antony Babu S."/>
            <person name="Zhou X.G."/>
        </authorList>
    </citation>
    <scope>NUCLEOTIDE SEQUENCE</scope>
    <source>
        <strain evidence="13">TX6</strain>
    </source>
</reference>
<keyword evidence="14" id="KW-1185">Reference proteome</keyword>
<dbReference type="AlphaFoldDB" id="A0AAN6JQW9"/>
<keyword evidence="7" id="KW-0812">Transmembrane</keyword>
<evidence type="ECO:0000256" key="2">
    <source>
        <dbReference type="ARBA" id="ARBA00004922"/>
    </source>
</evidence>
<organism evidence="13 14">
    <name type="scientific">Tilletia horrida</name>
    <dbReference type="NCBI Taxonomy" id="155126"/>
    <lineage>
        <taxon>Eukaryota</taxon>
        <taxon>Fungi</taxon>
        <taxon>Dikarya</taxon>
        <taxon>Basidiomycota</taxon>
        <taxon>Ustilaginomycotina</taxon>
        <taxon>Exobasidiomycetes</taxon>
        <taxon>Tilletiales</taxon>
        <taxon>Tilletiaceae</taxon>
        <taxon>Tilletia</taxon>
    </lineage>
</organism>